<evidence type="ECO:0000313" key="3">
    <source>
        <dbReference type="Proteomes" id="UP000076532"/>
    </source>
</evidence>
<reference evidence="2 3" key="1">
    <citation type="journal article" date="2016" name="Mol. Biol. Evol.">
        <title>Comparative Genomics of Early-Diverging Mushroom-Forming Fungi Provides Insights into the Origins of Lignocellulose Decay Capabilities.</title>
        <authorList>
            <person name="Nagy L.G."/>
            <person name="Riley R."/>
            <person name="Tritt A."/>
            <person name="Adam C."/>
            <person name="Daum C."/>
            <person name="Floudas D."/>
            <person name="Sun H."/>
            <person name="Yadav J.S."/>
            <person name="Pangilinan J."/>
            <person name="Larsson K.H."/>
            <person name="Matsuura K."/>
            <person name="Barry K."/>
            <person name="Labutti K."/>
            <person name="Kuo R."/>
            <person name="Ohm R.A."/>
            <person name="Bhattacharya S.S."/>
            <person name="Shirouzu T."/>
            <person name="Yoshinaga Y."/>
            <person name="Martin F.M."/>
            <person name="Grigoriev I.V."/>
            <person name="Hibbett D.S."/>
        </authorList>
    </citation>
    <scope>NUCLEOTIDE SEQUENCE [LARGE SCALE GENOMIC DNA]</scope>
    <source>
        <strain evidence="2 3">CBS 109695</strain>
    </source>
</reference>
<keyword evidence="1" id="KW-0472">Membrane</keyword>
<dbReference type="AlphaFoldDB" id="A0A166L5P2"/>
<keyword evidence="1" id="KW-1133">Transmembrane helix</keyword>
<feature type="transmembrane region" description="Helical" evidence="1">
    <location>
        <begin position="20"/>
        <end position="42"/>
    </location>
</feature>
<evidence type="ECO:0000313" key="2">
    <source>
        <dbReference type="EMBL" id="KZP22604.1"/>
    </source>
</evidence>
<organism evidence="2 3">
    <name type="scientific">Athelia psychrophila</name>
    <dbReference type="NCBI Taxonomy" id="1759441"/>
    <lineage>
        <taxon>Eukaryota</taxon>
        <taxon>Fungi</taxon>
        <taxon>Dikarya</taxon>
        <taxon>Basidiomycota</taxon>
        <taxon>Agaricomycotina</taxon>
        <taxon>Agaricomycetes</taxon>
        <taxon>Agaricomycetidae</taxon>
        <taxon>Atheliales</taxon>
        <taxon>Atheliaceae</taxon>
        <taxon>Athelia</taxon>
    </lineage>
</organism>
<sequence length="90" mass="10629">MFSSPDFTIPPTQFIHVDQSLFICIYSFYYTVFPFRFHWTCWTSQNRLSCTFVTRTSATRCRLLSLILPTLFTLSDFFATNFSHSSPFSR</sequence>
<gene>
    <name evidence="2" type="ORF">FIBSPDRAFT_474922</name>
</gene>
<evidence type="ECO:0000256" key="1">
    <source>
        <dbReference type="SAM" id="Phobius"/>
    </source>
</evidence>
<accession>A0A166L5P2</accession>
<keyword evidence="1" id="KW-0812">Transmembrane</keyword>
<keyword evidence="3" id="KW-1185">Reference proteome</keyword>
<feature type="transmembrane region" description="Helical" evidence="1">
    <location>
        <begin position="63"/>
        <end position="82"/>
    </location>
</feature>
<dbReference type="Proteomes" id="UP000076532">
    <property type="component" value="Unassembled WGS sequence"/>
</dbReference>
<name>A0A166L5P2_9AGAM</name>
<protein>
    <submittedName>
        <fullName evidence="2">Uncharacterized protein</fullName>
    </submittedName>
</protein>
<dbReference type="EMBL" id="KV417538">
    <property type="protein sequence ID" value="KZP22604.1"/>
    <property type="molecule type" value="Genomic_DNA"/>
</dbReference>
<proteinExistence type="predicted"/>